<reference evidence="2 3" key="1">
    <citation type="journal article" date="2012" name="J. Bacteriol.">
        <title>Genome Sequence of Extracellular-Protease-Producing Alishewanella jeotgali Isolated from Traditional Korean Fermented Seafood.</title>
        <authorList>
            <person name="Jung J."/>
            <person name="Chun J."/>
            <person name="Park W."/>
        </authorList>
    </citation>
    <scope>NUCLEOTIDE SEQUENCE [LARGE SCALE GENOMIC DNA]</scope>
    <source>
        <strain evidence="2 3">KCTC 22429</strain>
    </source>
</reference>
<dbReference type="eggNOG" id="ENOG5032CNM">
    <property type="taxonomic scope" value="Bacteria"/>
</dbReference>
<dbReference type="AlphaFoldDB" id="H3ZGA4"/>
<dbReference type="RefSeq" id="WP_008951081.1">
    <property type="nucleotide sequence ID" value="NZ_AHTH01000039.1"/>
</dbReference>
<dbReference type="EMBL" id="AHTH01000039">
    <property type="protein sequence ID" value="EHR40424.1"/>
    <property type="molecule type" value="Genomic_DNA"/>
</dbReference>
<dbReference type="PATRIC" id="fig|1129374.4.peg.2385"/>
<accession>H3ZGA4</accession>
<protein>
    <submittedName>
        <fullName evidence="2">Methionine sulfoxide reductase A</fullName>
    </submittedName>
</protein>
<name>H3ZGA4_9ALTE</name>
<proteinExistence type="predicted"/>
<evidence type="ECO:0000313" key="2">
    <source>
        <dbReference type="EMBL" id="EHR40424.1"/>
    </source>
</evidence>
<keyword evidence="3" id="KW-1185">Reference proteome</keyword>
<evidence type="ECO:0000256" key="1">
    <source>
        <dbReference type="SAM" id="SignalP"/>
    </source>
</evidence>
<sequence length="289" mass="32904">MQLLRFISLCGLLAVMSKVSLAQNAEFRPGVGLYEGVNAQGWLFEQLQINEQPPHALVRFSIVDAFTSGSVVEFSEEQLQCSASECILDVVNPNWSDSRIRLIITPQFDQGLRVLDITTHQEGKALSSNSYLLLKQAGESTVKRFTEQHIAFYKQFFEHNVRTDEAQDGHYGPWLGILEQDEKRDLVFLEFNKTGRSRFMRYVTGTAYTDEAFFEAGKINEAGNILFIRTSHNVFANKVLLHRNSASMINGYLFSELQGNLVQPSTFKLRRFEPRPPGNARFIIRQQGE</sequence>
<feature type="chain" id="PRO_5003591354" evidence="1">
    <location>
        <begin position="23"/>
        <end position="289"/>
    </location>
</feature>
<keyword evidence="1" id="KW-0732">Signal</keyword>
<feature type="signal peptide" evidence="1">
    <location>
        <begin position="1"/>
        <end position="22"/>
    </location>
</feature>
<dbReference type="Proteomes" id="UP000012046">
    <property type="component" value="Unassembled WGS sequence"/>
</dbReference>
<evidence type="ECO:0000313" key="3">
    <source>
        <dbReference type="Proteomes" id="UP000012046"/>
    </source>
</evidence>
<organism evidence="2 3">
    <name type="scientific">Alishewanella jeotgali KCTC 22429</name>
    <dbReference type="NCBI Taxonomy" id="1129374"/>
    <lineage>
        <taxon>Bacteria</taxon>
        <taxon>Pseudomonadati</taxon>
        <taxon>Pseudomonadota</taxon>
        <taxon>Gammaproteobacteria</taxon>
        <taxon>Alteromonadales</taxon>
        <taxon>Alteromonadaceae</taxon>
        <taxon>Alishewanella</taxon>
    </lineage>
</organism>
<gene>
    <name evidence="2" type="ORF">AJE_12004</name>
</gene>
<comment type="caution">
    <text evidence="2">The sequence shown here is derived from an EMBL/GenBank/DDBJ whole genome shotgun (WGS) entry which is preliminary data.</text>
</comment>